<dbReference type="GO" id="GO:0051301">
    <property type="term" value="P:cell division"/>
    <property type="evidence" value="ECO:0007669"/>
    <property type="project" value="UniProtKB-KW"/>
</dbReference>
<evidence type="ECO:0000256" key="9">
    <source>
        <dbReference type="ARBA" id="ARBA00023306"/>
    </source>
</evidence>
<evidence type="ECO:0000313" key="15">
    <source>
        <dbReference type="Proteomes" id="UP000243739"/>
    </source>
</evidence>
<feature type="domain" description="ABC3 transporter permease C-terminal" evidence="12">
    <location>
        <begin position="175"/>
        <end position="289"/>
    </location>
</feature>
<dbReference type="PIRSF" id="PIRSF003097">
    <property type="entry name" value="FtsX"/>
    <property type="match status" value="1"/>
</dbReference>
<evidence type="ECO:0000313" key="14">
    <source>
        <dbReference type="EMBL" id="OEG00130.1"/>
    </source>
</evidence>
<dbReference type="GO" id="GO:0005886">
    <property type="term" value="C:plasma membrane"/>
    <property type="evidence" value="ECO:0007669"/>
    <property type="project" value="UniProtKB-SubCell"/>
</dbReference>
<dbReference type="Gene3D" id="3.30.70.3040">
    <property type="match status" value="1"/>
</dbReference>
<dbReference type="PANTHER" id="PTHR47755:SF1">
    <property type="entry name" value="CELL DIVISION PROTEIN FTSX"/>
    <property type="match status" value="1"/>
</dbReference>
<feature type="domain" description="FtsX extracellular" evidence="13">
    <location>
        <begin position="59"/>
        <end position="152"/>
    </location>
</feature>
<reference evidence="14 15" key="1">
    <citation type="submission" date="2016-09" db="EMBL/GenBank/DDBJ databases">
        <title>Draft genome sequence for the type strain of Vulcanibacillus modesticaldus BR, a strictly anaerobic, moderately thermophilic, and nitrate-reducing bacterium from deep sea-hydrothermal vents of the Mid-Atlantic Ridge.</title>
        <authorList>
            <person name="Abin C.A."/>
            <person name="Hollibaugh J.T."/>
        </authorList>
    </citation>
    <scope>NUCLEOTIDE SEQUENCE [LARGE SCALE GENOMIC DNA]</scope>
    <source>
        <strain evidence="14 15">BR</strain>
    </source>
</reference>
<sequence>MRIRTFGRHLKEGTKNIVRNGWMTFAAVSAVTVTLLILGVFLVLAMNINHIAEVIENQVEITVELDLSIEESQISPIEDQIRNIDGVKSVVFVSKEEGLEQLKERFGEDAYLLEGLEEENPLNDIFIVKAYKPENIDYIAKEITKIDLVTGVDYGKTTVDKLFAVTRWIRHIGLIFVVGLSFTAMFLIANTIKITIYARKREIEIMKLVGATNWFIRWPFFVEGTLLGILGSLVPIVLIVFGYEFLLEKLNSNLTLSFFQLLPLYPLAYQISILLVSIGVFIGVWGSMMSVHRFLKI</sequence>
<evidence type="ECO:0000256" key="6">
    <source>
        <dbReference type="ARBA" id="ARBA00022692"/>
    </source>
</evidence>
<dbReference type="RefSeq" id="WP_069656024.1">
    <property type="nucleotide sequence ID" value="NZ_MIJF01000007.1"/>
</dbReference>
<keyword evidence="6 11" id="KW-0812">Transmembrane</keyword>
<keyword evidence="4 10" id="KW-1003">Cell membrane</keyword>
<accession>A0A1D2YWN5</accession>
<comment type="subcellular location">
    <subcellularLocation>
        <location evidence="1">Cell membrane</location>
        <topology evidence="1">Multi-pass membrane protein</topology>
    </subcellularLocation>
</comment>
<keyword evidence="5 10" id="KW-0132">Cell division</keyword>
<feature type="transmembrane region" description="Helical" evidence="11">
    <location>
        <begin position="21"/>
        <end position="44"/>
    </location>
</feature>
<dbReference type="AlphaFoldDB" id="A0A1D2YWN5"/>
<feature type="transmembrane region" description="Helical" evidence="11">
    <location>
        <begin position="267"/>
        <end position="288"/>
    </location>
</feature>
<feature type="transmembrane region" description="Helical" evidence="11">
    <location>
        <begin position="226"/>
        <end position="247"/>
    </location>
</feature>
<keyword evidence="9 10" id="KW-0131">Cell cycle</keyword>
<protein>
    <recommendedName>
        <fullName evidence="3 10">Cell division protein FtsX</fullName>
    </recommendedName>
</protein>
<feature type="transmembrane region" description="Helical" evidence="11">
    <location>
        <begin position="168"/>
        <end position="192"/>
    </location>
</feature>
<evidence type="ECO:0000256" key="11">
    <source>
        <dbReference type="SAM" id="Phobius"/>
    </source>
</evidence>
<evidence type="ECO:0000256" key="10">
    <source>
        <dbReference type="PIRNR" id="PIRNR003097"/>
    </source>
</evidence>
<name>A0A1D2YWN5_9BACI</name>
<dbReference type="NCBIfam" id="NF038347">
    <property type="entry name" value="FtsX_Gpos"/>
    <property type="match status" value="1"/>
</dbReference>
<keyword evidence="15" id="KW-1185">Reference proteome</keyword>
<comment type="similarity">
    <text evidence="2 10">Belongs to the ABC-4 integral membrane protein family. FtsX subfamily.</text>
</comment>
<dbReference type="InterPro" id="IPR058204">
    <property type="entry name" value="FtsX_firmicutes-type"/>
</dbReference>
<comment type="caution">
    <text evidence="14">The sequence shown here is derived from an EMBL/GenBank/DDBJ whole genome shotgun (WGS) entry which is preliminary data.</text>
</comment>
<dbReference type="Pfam" id="PF18075">
    <property type="entry name" value="FtsX_ECD"/>
    <property type="match status" value="1"/>
</dbReference>
<dbReference type="InterPro" id="IPR040690">
    <property type="entry name" value="FtsX_ECD"/>
</dbReference>
<keyword evidence="8 10" id="KW-0472">Membrane</keyword>
<evidence type="ECO:0000259" key="13">
    <source>
        <dbReference type="Pfam" id="PF18075"/>
    </source>
</evidence>
<organism evidence="14 15">
    <name type="scientific">Vulcanibacillus modesticaldus</name>
    <dbReference type="NCBI Taxonomy" id="337097"/>
    <lineage>
        <taxon>Bacteria</taxon>
        <taxon>Bacillati</taxon>
        <taxon>Bacillota</taxon>
        <taxon>Bacilli</taxon>
        <taxon>Bacillales</taxon>
        <taxon>Bacillaceae</taxon>
        <taxon>Vulcanibacillus</taxon>
    </lineage>
</organism>
<keyword evidence="7 11" id="KW-1133">Transmembrane helix</keyword>
<evidence type="ECO:0000259" key="12">
    <source>
        <dbReference type="Pfam" id="PF02687"/>
    </source>
</evidence>
<evidence type="ECO:0000256" key="7">
    <source>
        <dbReference type="ARBA" id="ARBA00022989"/>
    </source>
</evidence>
<dbReference type="STRING" id="337097.BHF71_06290"/>
<dbReference type="Proteomes" id="UP000243739">
    <property type="component" value="Unassembled WGS sequence"/>
</dbReference>
<dbReference type="OrthoDB" id="9812531at2"/>
<dbReference type="InterPro" id="IPR003838">
    <property type="entry name" value="ABC3_permease_C"/>
</dbReference>
<evidence type="ECO:0000256" key="5">
    <source>
        <dbReference type="ARBA" id="ARBA00022618"/>
    </source>
</evidence>
<comment type="function">
    <text evidence="10">Part of the ABC transporter FtsEX involved in asymmetric cellular division facilitating the initiation of sporulation.</text>
</comment>
<evidence type="ECO:0000256" key="2">
    <source>
        <dbReference type="ARBA" id="ARBA00007379"/>
    </source>
</evidence>
<gene>
    <name evidence="14" type="ORF">BHF71_06290</name>
</gene>
<dbReference type="PANTHER" id="PTHR47755">
    <property type="entry name" value="CELL DIVISION PROTEIN FTSX"/>
    <property type="match status" value="1"/>
</dbReference>
<proteinExistence type="inferred from homology"/>
<evidence type="ECO:0000256" key="1">
    <source>
        <dbReference type="ARBA" id="ARBA00004651"/>
    </source>
</evidence>
<dbReference type="InterPro" id="IPR004513">
    <property type="entry name" value="FtsX"/>
</dbReference>
<dbReference type="Pfam" id="PF02687">
    <property type="entry name" value="FtsX"/>
    <property type="match status" value="1"/>
</dbReference>
<evidence type="ECO:0000256" key="8">
    <source>
        <dbReference type="ARBA" id="ARBA00023136"/>
    </source>
</evidence>
<evidence type="ECO:0000256" key="4">
    <source>
        <dbReference type="ARBA" id="ARBA00022475"/>
    </source>
</evidence>
<evidence type="ECO:0000256" key="3">
    <source>
        <dbReference type="ARBA" id="ARBA00021907"/>
    </source>
</evidence>
<dbReference type="EMBL" id="MIJF01000007">
    <property type="protein sequence ID" value="OEG00130.1"/>
    <property type="molecule type" value="Genomic_DNA"/>
</dbReference>